<dbReference type="Gene3D" id="2.60.120.10">
    <property type="entry name" value="Jelly Rolls"/>
    <property type="match status" value="1"/>
</dbReference>
<proteinExistence type="predicted"/>
<dbReference type="EMBL" id="ML977138">
    <property type="protein sequence ID" value="KAF1991856.1"/>
    <property type="molecule type" value="Genomic_DNA"/>
</dbReference>
<evidence type="ECO:0000313" key="2">
    <source>
        <dbReference type="EMBL" id="KAF1991856.1"/>
    </source>
</evidence>
<gene>
    <name evidence="2" type="ORF">K402DRAFT_321463</name>
</gene>
<dbReference type="InterPro" id="IPR014710">
    <property type="entry name" value="RmlC-like_jellyroll"/>
</dbReference>
<evidence type="ECO:0000313" key="3">
    <source>
        <dbReference type="Proteomes" id="UP000800041"/>
    </source>
</evidence>
<evidence type="ECO:0000259" key="1">
    <source>
        <dbReference type="Pfam" id="PF07883"/>
    </source>
</evidence>
<feature type="domain" description="Cupin type-2" evidence="1">
    <location>
        <begin position="86"/>
        <end position="154"/>
    </location>
</feature>
<reference evidence="2" key="1">
    <citation type="journal article" date="2020" name="Stud. Mycol.">
        <title>101 Dothideomycetes genomes: a test case for predicting lifestyles and emergence of pathogens.</title>
        <authorList>
            <person name="Haridas S."/>
            <person name="Albert R."/>
            <person name="Binder M."/>
            <person name="Bloem J."/>
            <person name="Labutti K."/>
            <person name="Salamov A."/>
            <person name="Andreopoulos B."/>
            <person name="Baker S."/>
            <person name="Barry K."/>
            <person name="Bills G."/>
            <person name="Bluhm B."/>
            <person name="Cannon C."/>
            <person name="Castanera R."/>
            <person name="Culley D."/>
            <person name="Daum C."/>
            <person name="Ezra D."/>
            <person name="Gonzalez J."/>
            <person name="Henrissat B."/>
            <person name="Kuo A."/>
            <person name="Liang C."/>
            <person name="Lipzen A."/>
            <person name="Lutzoni F."/>
            <person name="Magnuson J."/>
            <person name="Mondo S."/>
            <person name="Nolan M."/>
            <person name="Ohm R."/>
            <person name="Pangilinan J."/>
            <person name="Park H.-J."/>
            <person name="Ramirez L."/>
            <person name="Alfaro M."/>
            <person name="Sun H."/>
            <person name="Tritt A."/>
            <person name="Yoshinaga Y."/>
            <person name="Zwiers L.-H."/>
            <person name="Turgeon B."/>
            <person name="Goodwin S."/>
            <person name="Spatafora J."/>
            <person name="Crous P."/>
            <person name="Grigoriev I."/>
        </authorList>
    </citation>
    <scope>NUCLEOTIDE SEQUENCE</scope>
    <source>
        <strain evidence="2">CBS 113979</strain>
    </source>
</reference>
<dbReference type="OrthoDB" id="5840532at2759"/>
<name>A0A6G1HF45_9PEZI</name>
<dbReference type="PANTHER" id="PTHR36156">
    <property type="entry name" value="SLR2101 PROTEIN"/>
    <property type="match status" value="1"/>
</dbReference>
<dbReference type="InterPro" id="IPR013096">
    <property type="entry name" value="Cupin_2"/>
</dbReference>
<dbReference type="Proteomes" id="UP000800041">
    <property type="component" value="Unassembled WGS sequence"/>
</dbReference>
<dbReference type="InterPro" id="IPR047142">
    <property type="entry name" value="OryJ/VirC-like"/>
</dbReference>
<keyword evidence="3" id="KW-1185">Reference proteome</keyword>
<organism evidence="2 3">
    <name type="scientific">Aulographum hederae CBS 113979</name>
    <dbReference type="NCBI Taxonomy" id="1176131"/>
    <lineage>
        <taxon>Eukaryota</taxon>
        <taxon>Fungi</taxon>
        <taxon>Dikarya</taxon>
        <taxon>Ascomycota</taxon>
        <taxon>Pezizomycotina</taxon>
        <taxon>Dothideomycetes</taxon>
        <taxon>Pleosporomycetidae</taxon>
        <taxon>Aulographales</taxon>
        <taxon>Aulographaceae</taxon>
    </lineage>
</organism>
<dbReference type="AlphaFoldDB" id="A0A6G1HF45"/>
<dbReference type="SUPFAM" id="SSF51182">
    <property type="entry name" value="RmlC-like cupins"/>
    <property type="match status" value="1"/>
</dbReference>
<protein>
    <submittedName>
        <fullName evidence="2">Cupin domain-containing protein</fullName>
    </submittedName>
</protein>
<sequence length="182" mass="20042">MAHHGALPKVHRFITTHNSEGKAVFSDAFDEESKIDALPDDMGFALSYSTQGFPVDLNSDADLKVYDKYLNSAPGLVISNGTVLRHVDFQPGITCAMHRTVSLDYGVVLEGEVEAVLDSGETRLLKRGDVCIQRGTMHAWRNTSKDNWARMMFVLQECKPLELGGQKLGEELDTIVGVRSSS</sequence>
<dbReference type="CDD" id="cd02231">
    <property type="entry name" value="cupin_BLL6423-like"/>
    <property type="match status" value="1"/>
</dbReference>
<dbReference type="Pfam" id="PF07883">
    <property type="entry name" value="Cupin_2"/>
    <property type="match status" value="1"/>
</dbReference>
<dbReference type="PANTHER" id="PTHR36156:SF3">
    <property type="entry name" value="CUPIN 2 CONSERVED BARREL DOMAIN-CONTAINING PROTEIN"/>
    <property type="match status" value="1"/>
</dbReference>
<accession>A0A6G1HF45</accession>
<dbReference type="InterPro" id="IPR011051">
    <property type="entry name" value="RmlC_Cupin_sf"/>
</dbReference>